<dbReference type="InterPro" id="IPR001152">
    <property type="entry name" value="Beta-thymosin"/>
</dbReference>
<dbReference type="GO" id="GO:0003785">
    <property type="term" value="F:actin monomer binding"/>
    <property type="evidence" value="ECO:0007669"/>
    <property type="project" value="InterPro"/>
</dbReference>
<evidence type="ECO:0000256" key="3">
    <source>
        <dbReference type="ARBA" id="ARBA00022490"/>
    </source>
</evidence>
<dbReference type="AlphaFoldDB" id="A0A1A6GV17"/>
<evidence type="ECO:0000313" key="6">
    <source>
        <dbReference type="EMBL" id="OBS70183.1"/>
    </source>
</evidence>
<keyword evidence="3" id="KW-0963">Cytoplasm</keyword>
<comment type="subcellular location">
    <subcellularLocation>
        <location evidence="1">Cytoplasm</location>
        <location evidence="1">Cytoskeleton</location>
    </subcellularLocation>
</comment>
<keyword evidence="7" id="KW-1185">Reference proteome</keyword>
<dbReference type="GO" id="GO:0030334">
    <property type="term" value="P:regulation of cell migration"/>
    <property type="evidence" value="ECO:0007669"/>
    <property type="project" value="TreeGrafter"/>
</dbReference>
<dbReference type="Proteomes" id="UP000092124">
    <property type="component" value="Unassembled WGS sequence"/>
</dbReference>
<reference evidence="6 7" key="1">
    <citation type="submission" date="2016-06" db="EMBL/GenBank/DDBJ databases">
        <title>The Draft Genome Sequence and Annotation of the Desert Woodrat Neotoma lepida.</title>
        <authorList>
            <person name="Campbell M."/>
            <person name="Oakeson K.F."/>
            <person name="Yandell M."/>
            <person name="Halpert J.R."/>
            <person name="Dearing D."/>
        </authorList>
    </citation>
    <scope>NUCLEOTIDE SEQUENCE [LARGE SCALE GENOMIC DNA]</scope>
    <source>
        <strain evidence="6">417</strain>
        <tissue evidence="6">Liver</tissue>
    </source>
</reference>
<organism evidence="6 7">
    <name type="scientific">Neotoma lepida</name>
    <name type="common">Desert woodrat</name>
    <dbReference type="NCBI Taxonomy" id="56216"/>
    <lineage>
        <taxon>Eukaryota</taxon>
        <taxon>Metazoa</taxon>
        <taxon>Chordata</taxon>
        <taxon>Craniata</taxon>
        <taxon>Vertebrata</taxon>
        <taxon>Euteleostomi</taxon>
        <taxon>Mammalia</taxon>
        <taxon>Eutheria</taxon>
        <taxon>Euarchontoglires</taxon>
        <taxon>Glires</taxon>
        <taxon>Rodentia</taxon>
        <taxon>Myomorpha</taxon>
        <taxon>Muroidea</taxon>
        <taxon>Cricetidae</taxon>
        <taxon>Neotominae</taxon>
        <taxon>Neotoma</taxon>
    </lineage>
</organism>
<protein>
    <recommendedName>
        <fullName evidence="8">Thymosin beta</fullName>
    </recommendedName>
</protein>
<comment type="similarity">
    <text evidence="2">Belongs to the thymosin beta family.</text>
</comment>
<dbReference type="PANTHER" id="PTHR12021:SF26">
    <property type="entry name" value="THYMOSIN BETA"/>
    <property type="match status" value="1"/>
</dbReference>
<dbReference type="GO" id="GO:0007015">
    <property type="term" value="P:actin filament organization"/>
    <property type="evidence" value="ECO:0007669"/>
    <property type="project" value="InterPro"/>
</dbReference>
<dbReference type="GO" id="GO:0005856">
    <property type="term" value="C:cytoskeleton"/>
    <property type="evidence" value="ECO:0007669"/>
    <property type="project" value="UniProtKB-SubCell"/>
</dbReference>
<dbReference type="Pfam" id="PF01290">
    <property type="entry name" value="Thymosin"/>
    <property type="match status" value="1"/>
</dbReference>
<dbReference type="PANTHER" id="PTHR12021">
    <property type="entry name" value="THYMOSIN BETA"/>
    <property type="match status" value="1"/>
</dbReference>
<proteinExistence type="inferred from homology"/>
<evidence type="ECO:0008006" key="8">
    <source>
        <dbReference type="Google" id="ProtNLM"/>
    </source>
</evidence>
<dbReference type="Gene3D" id="1.20.5.520">
    <property type="entry name" value="Single helix bin"/>
    <property type="match status" value="1"/>
</dbReference>
<evidence type="ECO:0000256" key="2">
    <source>
        <dbReference type="ARBA" id="ARBA00009511"/>
    </source>
</evidence>
<name>A0A1A6GV17_NEOLE</name>
<feature type="region of interest" description="Disordered" evidence="5">
    <location>
        <begin position="1"/>
        <end position="21"/>
    </location>
</feature>
<evidence type="ECO:0000256" key="1">
    <source>
        <dbReference type="ARBA" id="ARBA00004245"/>
    </source>
</evidence>
<gene>
    <name evidence="6" type="ORF">A6R68_01276</name>
</gene>
<keyword evidence="4" id="KW-0206">Cytoskeleton</keyword>
<sequence>MREITRFDKAKLKKSKMQEKNLPAKETIGQEKSAKVLENETNFSPPHGFHTIMGRAQIQQ</sequence>
<dbReference type="InterPro" id="IPR038386">
    <property type="entry name" value="Beta-thymosin_sf"/>
</dbReference>
<comment type="caution">
    <text evidence="6">The sequence shown here is derived from an EMBL/GenBank/DDBJ whole genome shotgun (WGS) entry which is preliminary data.</text>
</comment>
<evidence type="ECO:0000256" key="5">
    <source>
        <dbReference type="SAM" id="MobiDB-lite"/>
    </source>
</evidence>
<evidence type="ECO:0000256" key="4">
    <source>
        <dbReference type="ARBA" id="ARBA00023212"/>
    </source>
</evidence>
<dbReference type="GO" id="GO:0005737">
    <property type="term" value="C:cytoplasm"/>
    <property type="evidence" value="ECO:0007669"/>
    <property type="project" value="TreeGrafter"/>
</dbReference>
<accession>A0A1A6GV17</accession>
<dbReference type="SMART" id="SM00152">
    <property type="entry name" value="THY"/>
    <property type="match status" value="1"/>
</dbReference>
<evidence type="ECO:0000313" key="7">
    <source>
        <dbReference type="Proteomes" id="UP000092124"/>
    </source>
</evidence>
<dbReference type="EMBL" id="LZPO01066389">
    <property type="protein sequence ID" value="OBS70183.1"/>
    <property type="molecule type" value="Genomic_DNA"/>
</dbReference>